<comment type="caution">
    <text evidence="1">The sequence shown here is derived from an EMBL/GenBank/DDBJ whole genome shotgun (WGS) entry which is preliminary data.</text>
</comment>
<proteinExistence type="predicted"/>
<sequence>MEKGKISTSVSAAANGYGRELVTGAISGQSRGRVMMSLLTHIQTPHVGKDRCESYSKSPALFHRAMQFRYFAHLEHFRSCRDKFCNPANGVSKSSFSSYCALSFYNSGKNPTQTECEIWAA</sequence>
<evidence type="ECO:0000313" key="1">
    <source>
        <dbReference type="EMBL" id="GFY36893.1"/>
    </source>
</evidence>
<keyword evidence="2" id="KW-1185">Reference proteome</keyword>
<reference evidence="1" key="1">
    <citation type="submission" date="2020-08" db="EMBL/GenBank/DDBJ databases">
        <title>Multicomponent nature underlies the extraordinary mechanical properties of spider dragline silk.</title>
        <authorList>
            <person name="Kono N."/>
            <person name="Nakamura H."/>
            <person name="Mori M."/>
            <person name="Yoshida Y."/>
            <person name="Ohtoshi R."/>
            <person name="Malay A.D."/>
            <person name="Moran D.A.P."/>
            <person name="Tomita M."/>
            <person name="Numata K."/>
            <person name="Arakawa K."/>
        </authorList>
    </citation>
    <scope>NUCLEOTIDE SEQUENCE</scope>
</reference>
<name>A0A8X6WKQ7_TRICX</name>
<dbReference type="EMBL" id="BMAU01021438">
    <property type="protein sequence ID" value="GFY36893.1"/>
    <property type="molecule type" value="Genomic_DNA"/>
</dbReference>
<dbReference type="AlphaFoldDB" id="A0A8X6WKQ7"/>
<organism evidence="1 2">
    <name type="scientific">Trichonephila clavipes</name>
    <name type="common">Golden silk orbweaver</name>
    <name type="synonym">Nephila clavipes</name>
    <dbReference type="NCBI Taxonomy" id="2585209"/>
    <lineage>
        <taxon>Eukaryota</taxon>
        <taxon>Metazoa</taxon>
        <taxon>Ecdysozoa</taxon>
        <taxon>Arthropoda</taxon>
        <taxon>Chelicerata</taxon>
        <taxon>Arachnida</taxon>
        <taxon>Araneae</taxon>
        <taxon>Araneomorphae</taxon>
        <taxon>Entelegynae</taxon>
        <taxon>Araneoidea</taxon>
        <taxon>Nephilidae</taxon>
        <taxon>Trichonephila</taxon>
    </lineage>
</organism>
<protein>
    <submittedName>
        <fullName evidence="1">Uncharacterized protein</fullName>
    </submittedName>
</protein>
<evidence type="ECO:0000313" key="2">
    <source>
        <dbReference type="Proteomes" id="UP000887159"/>
    </source>
</evidence>
<gene>
    <name evidence="1" type="ORF">TNCV_2568551</name>
</gene>
<dbReference type="Proteomes" id="UP000887159">
    <property type="component" value="Unassembled WGS sequence"/>
</dbReference>
<accession>A0A8X6WKQ7</accession>